<dbReference type="OrthoDB" id="9789139at2"/>
<dbReference type="Proteomes" id="UP000253094">
    <property type="component" value="Unassembled WGS sequence"/>
</dbReference>
<name>A0A367FPU8_9ACTN</name>
<dbReference type="EMBL" id="QOIL01000003">
    <property type="protein sequence ID" value="RCG31929.1"/>
    <property type="molecule type" value="Genomic_DNA"/>
</dbReference>
<accession>A0A367FPU8</accession>
<dbReference type="AlphaFoldDB" id="A0A367FPU8"/>
<dbReference type="RefSeq" id="WP_114027544.1">
    <property type="nucleotide sequence ID" value="NZ_QOIL01000003.1"/>
</dbReference>
<proteinExistence type="predicted"/>
<comment type="caution">
    <text evidence="1">The sequence shown here is derived from an EMBL/GenBank/DDBJ whole genome shotgun (WGS) entry which is preliminary data.</text>
</comment>
<keyword evidence="2" id="KW-1185">Reference proteome</keyword>
<evidence type="ECO:0000313" key="2">
    <source>
        <dbReference type="Proteomes" id="UP000253094"/>
    </source>
</evidence>
<organism evidence="1 2">
    <name type="scientific">Sphaerisporangium album</name>
    <dbReference type="NCBI Taxonomy" id="509200"/>
    <lineage>
        <taxon>Bacteria</taxon>
        <taxon>Bacillati</taxon>
        <taxon>Actinomycetota</taxon>
        <taxon>Actinomycetes</taxon>
        <taxon>Streptosporangiales</taxon>
        <taxon>Streptosporangiaceae</taxon>
        <taxon>Sphaerisporangium</taxon>
    </lineage>
</organism>
<gene>
    <name evidence="1" type="ORF">DQ384_05135</name>
</gene>
<sequence length="139" mass="15569">MAARAPMSRLAKLARILARPEMERRSYWRLLAGRDHWAVILITHGRPGEPPERQPQTPRIRPEFLRRTGADLTPEQLLHERIGQYLRADAQGAHQMDVAAAAAIATTAAAVTLAELGIDLTTLARRADQRPSTLERRQP</sequence>
<evidence type="ECO:0000313" key="1">
    <source>
        <dbReference type="EMBL" id="RCG31929.1"/>
    </source>
</evidence>
<reference evidence="1 2" key="1">
    <citation type="submission" date="2018-06" db="EMBL/GenBank/DDBJ databases">
        <title>Sphaerisporangium craniellae sp. nov., isolated from a marine sponge in the South China Sea.</title>
        <authorList>
            <person name="Li L."/>
        </authorList>
    </citation>
    <scope>NUCLEOTIDE SEQUENCE [LARGE SCALE GENOMIC DNA]</scope>
    <source>
        <strain evidence="1 2">CCTCC AA 208026</strain>
    </source>
</reference>
<protein>
    <submittedName>
        <fullName evidence="1">Uncharacterized protein</fullName>
    </submittedName>
</protein>